<comment type="caution">
    <text evidence="2">The sequence shown here is derived from an EMBL/GenBank/DDBJ whole genome shotgun (WGS) entry which is preliminary data.</text>
</comment>
<keyword evidence="1" id="KW-1133">Transmembrane helix</keyword>
<dbReference type="RefSeq" id="WP_202814175.1">
    <property type="nucleotide sequence ID" value="NZ_DAIOMV010000002.1"/>
</dbReference>
<feature type="transmembrane region" description="Helical" evidence="1">
    <location>
        <begin position="33"/>
        <end position="56"/>
    </location>
</feature>
<dbReference type="AlphaFoldDB" id="A0A0W0ZCU0"/>
<keyword evidence="1" id="KW-0472">Membrane</keyword>
<keyword evidence="3" id="KW-1185">Reference proteome</keyword>
<dbReference type="InterPro" id="IPR046027">
    <property type="entry name" value="DUF5985"/>
</dbReference>
<evidence type="ECO:0000313" key="2">
    <source>
        <dbReference type="EMBL" id="KTD66887.1"/>
    </source>
</evidence>
<evidence type="ECO:0000313" key="3">
    <source>
        <dbReference type="Proteomes" id="UP000054926"/>
    </source>
</evidence>
<dbReference type="Proteomes" id="UP000054926">
    <property type="component" value="Unassembled WGS sequence"/>
</dbReference>
<reference evidence="2 3" key="1">
    <citation type="submission" date="2015-11" db="EMBL/GenBank/DDBJ databases">
        <title>Genomic analysis of 38 Legionella species identifies large and diverse effector repertoires.</title>
        <authorList>
            <person name="Burstein D."/>
            <person name="Amaro F."/>
            <person name="Zusman T."/>
            <person name="Lifshitz Z."/>
            <person name="Cohen O."/>
            <person name="Gilbert J.A."/>
            <person name="Pupko T."/>
            <person name="Shuman H.A."/>
            <person name="Segal G."/>
        </authorList>
    </citation>
    <scope>NUCLEOTIDE SEQUENCE [LARGE SCALE GENOMIC DNA]</scope>
    <source>
        <strain evidence="2 3">IMVS3376</strain>
    </source>
</reference>
<feature type="transmembrane region" description="Helical" evidence="1">
    <location>
        <begin position="6"/>
        <end position="26"/>
    </location>
</feature>
<organism evidence="2 3">
    <name type="scientific">Legionella steelei</name>
    <dbReference type="NCBI Taxonomy" id="947033"/>
    <lineage>
        <taxon>Bacteria</taxon>
        <taxon>Pseudomonadati</taxon>
        <taxon>Pseudomonadota</taxon>
        <taxon>Gammaproteobacteria</taxon>
        <taxon>Legionellales</taxon>
        <taxon>Legionellaceae</taxon>
        <taxon>Legionella</taxon>
    </lineage>
</organism>
<keyword evidence="1" id="KW-0812">Transmembrane</keyword>
<feature type="transmembrane region" description="Helical" evidence="1">
    <location>
        <begin position="62"/>
        <end position="79"/>
    </location>
</feature>
<sequence>MMINAMLVGAFVMASIIVSLFFLRFWKSTHDRFFLYFAMSFLLEALSRVIIGTTNIQNENPLIYLIRLVAYFLIIIAIYEKNKKRR</sequence>
<evidence type="ECO:0000256" key="1">
    <source>
        <dbReference type="SAM" id="Phobius"/>
    </source>
</evidence>
<dbReference type="Pfam" id="PF19447">
    <property type="entry name" value="DUF5985"/>
    <property type="match status" value="1"/>
</dbReference>
<protein>
    <submittedName>
        <fullName evidence="2">Uncharacterized protein</fullName>
    </submittedName>
</protein>
<dbReference type="EMBL" id="LNYY01000021">
    <property type="protein sequence ID" value="KTD66887.1"/>
    <property type="molecule type" value="Genomic_DNA"/>
</dbReference>
<proteinExistence type="predicted"/>
<accession>A0A0W0ZCU0</accession>
<dbReference type="PATRIC" id="fig|947033.5.peg.3278"/>
<gene>
    <name evidence="2" type="ORF">Lste_3093</name>
</gene>
<dbReference type="STRING" id="947033.Lste_3093"/>
<name>A0A0W0ZCU0_9GAMM</name>